<evidence type="ECO:0000259" key="7">
    <source>
        <dbReference type="Pfam" id="PF00479"/>
    </source>
</evidence>
<comment type="function">
    <text evidence="6">Catalyzes the oxidation of glucose 6-phosphate to 6-phosphogluconolactone.</text>
</comment>
<dbReference type="GO" id="GO:0005829">
    <property type="term" value="C:cytosol"/>
    <property type="evidence" value="ECO:0007669"/>
    <property type="project" value="TreeGrafter"/>
</dbReference>
<dbReference type="STRING" id="84531.LA76x_2449"/>
<dbReference type="InterPro" id="IPR022674">
    <property type="entry name" value="G6P_DH_NAD-bd"/>
</dbReference>
<evidence type="ECO:0000256" key="4">
    <source>
        <dbReference type="ARBA" id="ARBA00023002"/>
    </source>
</evidence>
<proteinExistence type="inferred from homology"/>
<protein>
    <recommendedName>
        <fullName evidence="6">Glucose-6-phosphate 1-dehydrogenase</fullName>
        <shortName evidence="6">G6PD</shortName>
        <ecNumber evidence="6">1.1.1.49</ecNumber>
    </recommendedName>
</protein>
<evidence type="ECO:0000259" key="8">
    <source>
        <dbReference type="Pfam" id="PF02781"/>
    </source>
</evidence>
<dbReference type="HAMAP" id="MF_00966">
    <property type="entry name" value="G6PD"/>
    <property type="match status" value="1"/>
</dbReference>
<sequence>MPREVSSPCGVECCRRALKRRYAWTPAGIDDPGGVKDAAAAFVRLPSPTWFAGSMHDTLLLFGATGDLSQRYLFPSLVHLWRDRLLSPGFRIVAVGRQALSDDEFRAWLRERMANEVADDPAVVEELLGRIAYVSVDLRDEAAIASALAGYADRPSVSYLATPPDLFVPVAQGLKAAGLLEGESRLVLEKPIGRDLASARAINAALRACLDESRIFRIDHYLGKAAVQNLLALRFGNTLLEAVWQHRWIESVDIFVGETAGVDGREGYYANYGALRDMVQNHMLQLLALIAMEPPSALDADSIRDEKRKVLRALRPMTAADVAASTVRGRYGAGVVEGRAVKGFVHDAPVETFVAVQTWIDNWRWAGVPFRLVTGKRLAERATEVVVSFRPVAHWLFERPRRGRERPNHLRMRLQPDETIELGLMGSLAAPEWGALELRPMSLDLQASSSPQRRIAYERLLVDALRGNQTLFVRDDEVESAWQWIDSIERAWTQTAQPIVEYPAGSWGPAEAEAFLPPVNGHRGGQA</sequence>
<keyword evidence="10" id="KW-1185">Reference proteome</keyword>
<feature type="binding site" evidence="6">
    <location>
        <position position="97"/>
    </location>
    <ligand>
        <name>NADP(+)</name>
        <dbReference type="ChEBI" id="CHEBI:58349"/>
    </ligand>
</feature>
<comment type="similarity">
    <text evidence="6">Belongs to the glucose-6-phosphate dehydrogenase family.</text>
</comment>
<feature type="binding site" evidence="6">
    <location>
        <position position="220"/>
    </location>
    <ligand>
        <name>substrate</name>
    </ligand>
</feature>
<feature type="binding site" evidence="6">
    <location>
        <position position="190"/>
    </location>
    <ligand>
        <name>NADP(+)</name>
        <dbReference type="ChEBI" id="CHEBI:58349"/>
    </ligand>
</feature>
<dbReference type="Gene3D" id="3.40.50.720">
    <property type="entry name" value="NAD(P)-binding Rossmann-like Domain"/>
    <property type="match status" value="1"/>
</dbReference>
<dbReference type="AlphaFoldDB" id="A0A0S2FAQ1"/>
<gene>
    <name evidence="6 9" type="primary">zwf</name>
    <name evidence="9" type="ORF">LA76x_2449</name>
</gene>
<evidence type="ECO:0000256" key="3">
    <source>
        <dbReference type="ARBA" id="ARBA00022857"/>
    </source>
</evidence>
<feature type="binding site" evidence="6">
    <location>
        <position position="224"/>
    </location>
    <ligand>
        <name>substrate</name>
    </ligand>
</feature>
<name>A0A0S2FAQ1_LYSAN</name>
<feature type="binding site" evidence="6">
    <location>
        <position position="277"/>
    </location>
    <ligand>
        <name>substrate</name>
    </ligand>
</feature>
<organism evidence="9 10">
    <name type="scientific">Lysobacter antibioticus</name>
    <dbReference type="NCBI Taxonomy" id="84531"/>
    <lineage>
        <taxon>Bacteria</taxon>
        <taxon>Pseudomonadati</taxon>
        <taxon>Pseudomonadota</taxon>
        <taxon>Gammaproteobacteria</taxon>
        <taxon>Lysobacterales</taxon>
        <taxon>Lysobacteraceae</taxon>
        <taxon>Lysobacter</taxon>
    </lineage>
</organism>
<feature type="domain" description="Glucose-6-phosphate dehydrogenase NAD-binding" evidence="7">
    <location>
        <begin position="61"/>
        <end position="229"/>
    </location>
</feature>
<evidence type="ECO:0000256" key="6">
    <source>
        <dbReference type="HAMAP-Rule" id="MF_00966"/>
    </source>
</evidence>
<dbReference type="GO" id="GO:0004345">
    <property type="term" value="F:glucose-6-phosphate dehydrogenase activity"/>
    <property type="evidence" value="ECO:0007669"/>
    <property type="project" value="UniProtKB-UniRule"/>
</dbReference>
<feature type="domain" description="Glucose-6-phosphate dehydrogenase C-terminal" evidence="8">
    <location>
        <begin position="231"/>
        <end position="516"/>
    </location>
</feature>
<evidence type="ECO:0000313" key="10">
    <source>
        <dbReference type="Proteomes" id="UP000060787"/>
    </source>
</evidence>
<dbReference type="InterPro" id="IPR022675">
    <property type="entry name" value="G6P_DH_C"/>
</dbReference>
<reference evidence="9 10" key="1">
    <citation type="journal article" date="2015" name="BMC Genomics">
        <title>Comparative genomics and metabolic profiling of the genus Lysobacter.</title>
        <authorList>
            <person name="de Bruijn I."/>
            <person name="Cheng X."/>
            <person name="de Jager V."/>
            <person name="Exposito R.G."/>
            <person name="Watrous J."/>
            <person name="Patel N."/>
            <person name="Postma J."/>
            <person name="Dorrestein P.C."/>
            <person name="Kobayashi D."/>
            <person name="Raaijmakers J.M."/>
        </authorList>
    </citation>
    <scope>NUCLEOTIDE SEQUENCE [LARGE SCALE GENOMIC DNA]</scope>
    <source>
        <strain evidence="9 10">76</strain>
    </source>
</reference>
<dbReference type="PANTHER" id="PTHR23429">
    <property type="entry name" value="GLUCOSE-6-PHOSPHATE 1-DEHYDROGENASE G6PD"/>
    <property type="match status" value="1"/>
</dbReference>
<feature type="binding site" evidence="6">
    <location>
        <position position="258"/>
    </location>
    <ligand>
        <name>substrate</name>
    </ligand>
</feature>
<comment type="pathway">
    <text evidence="1 6">Carbohydrate degradation; pentose phosphate pathway; D-ribulose 5-phosphate from D-glucose 6-phosphate (oxidative stage): step 1/3.</text>
</comment>
<dbReference type="UniPathway" id="UPA00115">
    <property type="reaction ID" value="UER00408"/>
</dbReference>
<keyword evidence="5 6" id="KW-0119">Carbohydrate metabolism</keyword>
<evidence type="ECO:0000256" key="5">
    <source>
        <dbReference type="ARBA" id="ARBA00023277"/>
    </source>
</evidence>
<keyword evidence="3 6" id="KW-0521">NADP</keyword>
<dbReference type="SUPFAM" id="SSF55347">
    <property type="entry name" value="Glyceraldehyde-3-phosphate dehydrogenase-like, C-terminal domain"/>
    <property type="match status" value="1"/>
</dbReference>
<dbReference type="KEGG" id="lab:LA76x_2449"/>
<dbReference type="Pfam" id="PF02781">
    <property type="entry name" value="G6PD_C"/>
    <property type="match status" value="1"/>
</dbReference>
<dbReference type="SUPFAM" id="SSF51735">
    <property type="entry name" value="NAD(P)-binding Rossmann-fold domains"/>
    <property type="match status" value="1"/>
</dbReference>
<comment type="catalytic activity">
    <reaction evidence="6">
        <text>D-glucose 6-phosphate + NADP(+) = 6-phospho-D-glucono-1,5-lactone + NADPH + H(+)</text>
        <dbReference type="Rhea" id="RHEA:15841"/>
        <dbReference type="ChEBI" id="CHEBI:15378"/>
        <dbReference type="ChEBI" id="CHEBI:57783"/>
        <dbReference type="ChEBI" id="CHEBI:57955"/>
        <dbReference type="ChEBI" id="CHEBI:58349"/>
        <dbReference type="ChEBI" id="CHEBI:61548"/>
        <dbReference type="EC" id="1.1.1.49"/>
    </reaction>
</comment>
<dbReference type="NCBIfam" id="TIGR00871">
    <property type="entry name" value="zwf"/>
    <property type="match status" value="1"/>
</dbReference>
<evidence type="ECO:0000256" key="2">
    <source>
        <dbReference type="ARBA" id="ARBA00022526"/>
    </source>
</evidence>
<dbReference type="GO" id="GO:0050661">
    <property type="term" value="F:NADP binding"/>
    <property type="evidence" value="ECO:0007669"/>
    <property type="project" value="UniProtKB-UniRule"/>
</dbReference>
<dbReference type="PATRIC" id="fig|84531.8.peg.2458"/>
<dbReference type="Gene3D" id="3.30.360.10">
    <property type="entry name" value="Dihydrodipicolinate Reductase, domain 2"/>
    <property type="match status" value="1"/>
</dbReference>
<dbReference type="PIRSF" id="PIRSF000110">
    <property type="entry name" value="G6PD"/>
    <property type="match status" value="1"/>
</dbReference>
<dbReference type="GO" id="GO:0006006">
    <property type="term" value="P:glucose metabolic process"/>
    <property type="evidence" value="ECO:0007669"/>
    <property type="project" value="UniProtKB-KW"/>
</dbReference>
<dbReference type="Proteomes" id="UP000060787">
    <property type="component" value="Chromosome"/>
</dbReference>
<accession>A0A0S2FAQ1</accession>
<evidence type="ECO:0000313" key="9">
    <source>
        <dbReference type="EMBL" id="ALN80579.1"/>
    </source>
</evidence>
<feature type="active site" description="Proton acceptor" evidence="6">
    <location>
        <position position="282"/>
    </location>
</feature>
<dbReference type="InterPro" id="IPR001282">
    <property type="entry name" value="G6P_DH"/>
</dbReference>
<feature type="binding site" evidence="6">
    <location>
        <position position="376"/>
    </location>
    <ligand>
        <name>substrate</name>
    </ligand>
</feature>
<dbReference type="PANTHER" id="PTHR23429:SF0">
    <property type="entry name" value="GLUCOSE-6-PHOSPHATE 1-DEHYDROGENASE"/>
    <property type="match status" value="1"/>
</dbReference>
<dbReference type="Pfam" id="PF00479">
    <property type="entry name" value="G6PD_N"/>
    <property type="match status" value="1"/>
</dbReference>
<evidence type="ECO:0000256" key="1">
    <source>
        <dbReference type="ARBA" id="ARBA00004937"/>
    </source>
</evidence>
<dbReference type="EC" id="1.1.1.49" evidence="6"/>
<keyword evidence="2 6" id="KW-0313">Glucose metabolism</keyword>
<dbReference type="eggNOG" id="COG0364">
    <property type="taxonomic scope" value="Bacteria"/>
</dbReference>
<dbReference type="PRINTS" id="PR00079">
    <property type="entry name" value="G6PDHDRGNASE"/>
</dbReference>
<dbReference type="EMBL" id="CP011129">
    <property type="protein sequence ID" value="ALN80579.1"/>
    <property type="molecule type" value="Genomic_DNA"/>
</dbReference>
<feature type="binding site" evidence="6">
    <location>
        <begin position="137"/>
        <end position="138"/>
    </location>
    <ligand>
        <name>NADP(+)</name>
        <dbReference type="ChEBI" id="CHEBI:58349"/>
    </ligand>
</feature>
<dbReference type="InterPro" id="IPR036291">
    <property type="entry name" value="NAD(P)-bd_dom_sf"/>
</dbReference>
<keyword evidence="4 6" id="KW-0560">Oxidoreductase</keyword>
<comment type="caution">
    <text evidence="6">Lacks conserved residue(s) required for the propagation of feature annotation.</text>
</comment>
<dbReference type="GO" id="GO:0009051">
    <property type="term" value="P:pentose-phosphate shunt, oxidative branch"/>
    <property type="evidence" value="ECO:0007669"/>
    <property type="project" value="TreeGrafter"/>
</dbReference>